<dbReference type="RefSeq" id="WP_147090485.1">
    <property type="nucleotide sequence ID" value="NZ_BAABJD010000006.1"/>
</dbReference>
<evidence type="ECO:0000256" key="1">
    <source>
        <dbReference type="SAM" id="SignalP"/>
    </source>
</evidence>
<dbReference type="EMBL" id="CP042345">
    <property type="protein sequence ID" value="QEA16404.1"/>
    <property type="molecule type" value="Genomic_DNA"/>
</dbReference>
<dbReference type="Proteomes" id="UP000321172">
    <property type="component" value="Chromosome"/>
</dbReference>
<dbReference type="SUPFAM" id="SSF47175">
    <property type="entry name" value="Cytochromes"/>
    <property type="match status" value="1"/>
</dbReference>
<proteinExistence type="predicted"/>
<dbReference type="KEGG" id="ngf:FRF71_09815"/>
<dbReference type="Gene3D" id="1.20.120.10">
    <property type="entry name" value="Cytochrome c/b562"/>
    <property type="match status" value="1"/>
</dbReference>
<gene>
    <name evidence="2" type="ORF">FRF71_09815</name>
</gene>
<keyword evidence="1" id="KW-0732">Signal</keyword>
<dbReference type="OrthoDB" id="7596534at2"/>
<evidence type="ECO:0000313" key="2">
    <source>
        <dbReference type="EMBL" id="QEA16404.1"/>
    </source>
</evidence>
<dbReference type="AlphaFoldDB" id="A0A5B8S5C7"/>
<sequence length="167" mass="16590">MKTARIIALAALATTAFAVQAESKPAKQTKPAAVSAPTAEDIVAARQAAMVMSVGATSAMRSAAANGTPVKNLAFVASGVAKWGATLPAMFAPSTAKVPSRAKAEIWTDQAGFAAKAKDFADATAALAAAAKADDKEAFTAALASTQAACKGCHDTFQAPPPAAKAG</sequence>
<feature type="signal peptide" evidence="1">
    <location>
        <begin position="1"/>
        <end position="21"/>
    </location>
</feature>
<protein>
    <submittedName>
        <fullName evidence="2">Cytochrome c</fullName>
    </submittedName>
</protein>
<dbReference type="PROSITE" id="PS51009">
    <property type="entry name" value="CYTCII"/>
    <property type="match status" value="1"/>
</dbReference>
<dbReference type="InterPro" id="IPR010980">
    <property type="entry name" value="Cyt_c/b562"/>
</dbReference>
<feature type="chain" id="PRO_5022789661" evidence="1">
    <location>
        <begin position="22"/>
        <end position="167"/>
    </location>
</feature>
<dbReference type="InterPro" id="IPR002321">
    <property type="entry name" value="Cyt_c_II"/>
</dbReference>
<keyword evidence="3" id="KW-1185">Reference proteome</keyword>
<dbReference type="Pfam" id="PF01322">
    <property type="entry name" value="Cytochrom_C_2"/>
    <property type="match status" value="1"/>
</dbReference>
<dbReference type="GO" id="GO:0020037">
    <property type="term" value="F:heme binding"/>
    <property type="evidence" value="ECO:0007669"/>
    <property type="project" value="InterPro"/>
</dbReference>
<reference evidence="2 3" key="1">
    <citation type="journal article" date="2013" name="J. Microbiol. Biotechnol.">
        <title>Novosphingobium ginsenosidimutans sp. nov., with the ability to convert ginsenoside.</title>
        <authorList>
            <person name="Kim J.K."/>
            <person name="He D."/>
            <person name="Liu Q.M."/>
            <person name="Park H.Y."/>
            <person name="Jung M.S."/>
            <person name="Yoon M.H."/>
            <person name="Kim S.C."/>
            <person name="Im W.T."/>
        </authorList>
    </citation>
    <scope>NUCLEOTIDE SEQUENCE [LARGE SCALE GENOMIC DNA]</scope>
    <source>
        <strain evidence="2 3">FW-6</strain>
    </source>
</reference>
<organism evidence="2 3">
    <name type="scientific">Novosphingobium ginsenosidimutans</name>
    <dbReference type="NCBI Taxonomy" id="1176536"/>
    <lineage>
        <taxon>Bacteria</taxon>
        <taxon>Pseudomonadati</taxon>
        <taxon>Pseudomonadota</taxon>
        <taxon>Alphaproteobacteria</taxon>
        <taxon>Sphingomonadales</taxon>
        <taxon>Sphingomonadaceae</taxon>
        <taxon>Novosphingobium</taxon>
    </lineage>
</organism>
<evidence type="ECO:0000313" key="3">
    <source>
        <dbReference type="Proteomes" id="UP000321172"/>
    </source>
</evidence>
<dbReference type="GO" id="GO:0009055">
    <property type="term" value="F:electron transfer activity"/>
    <property type="evidence" value="ECO:0007669"/>
    <property type="project" value="InterPro"/>
</dbReference>
<accession>A0A5B8S5C7</accession>
<dbReference type="GO" id="GO:0005506">
    <property type="term" value="F:iron ion binding"/>
    <property type="evidence" value="ECO:0007669"/>
    <property type="project" value="InterPro"/>
</dbReference>
<name>A0A5B8S5C7_9SPHN</name>
<dbReference type="GO" id="GO:0022900">
    <property type="term" value="P:electron transport chain"/>
    <property type="evidence" value="ECO:0007669"/>
    <property type="project" value="InterPro"/>
</dbReference>